<evidence type="ECO:0000259" key="2">
    <source>
        <dbReference type="Pfam" id="PF22725"/>
    </source>
</evidence>
<dbReference type="SUPFAM" id="SSF55347">
    <property type="entry name" value="Glyceraldehyde-3-phosphate dehydrogenase-like, C-terminal domain"/>
    <property type="match status" value="1"/>
</dbReference>
<dbReference type="Gene3D" id="3.30.360.10">
    <property type="entry name" value="Dihydrodipicolinate Reductase, domain 2"/>
    <property type="match status" value="1"/>
</dbReference>
<gene>
    <name evidence="3" type="ORF">ACFFK0_23340</name>
</gene>
<feature type="domain" description="Gfo/Idh/MocA-like oxidoreductase N-terminal" evidence="1">
    <location>
        <begin position="4"/>
        <end position="123"/>
    </location>
</feature>
<accession>A0ABV6DRQ5</accession>
<feature type="domain" description="GFO/IDH/MocA-like oxidoreductase" evidence="2">
    <location>
        <begin position="132"/>
        <end position="258"/>
    </location>
</feature>
<organism evidence="3 4">
    <name type="scientific">Paenibacillus chartarius</name>
    <dbReference type="NCBI Taxonomy" id="747481"/>
    <lineage>
        <taxon>Bacteria</taxon>
        <taxon>Bacillati</taxon>
        <taxon>Bacillota</taxon>
        <taxon>Bacilli</taxon>
        <taxon>Bacillales</taxon>
        <taxon>Paenibacillaceae</taxon>
        <taxon>Paenibacillus</taxon>
    </lineage>
</organism>
<protein>
    <submittedName>
        <fullName evidence="3">Gfo/Idh/MocA family protein</fullName>
    </submittedName>
</protein>
<dbReference type="InterPro" id="IPR008354">
    <property type="entry name" value="Glc-Fru_OxRdtase_bac"/>
</dbReference>
<evidence type="ECO:0000259" key="1">
    <source>
        <dbReference type="Pfam" id="PF01408"/>
    </source>
</evidence>
<dbReference type="InterPro" id="IPR036291">
    <property type="entry name" value="NAD(P)-bd_dom_sf"/>
</dbReference>
<dbReference type="SUPFAM" id="SSF51735">
    <property type="entry name" value="NAD(P)-binding Rossmann-fold domains"/>
    <property type="match status" value="1"/>
</dbReference>
<dbReference type="InterPro" id="IPR051450">
    <property type="entry name" value="Gfo/Idh/MocA_Oxidoreductases"/>
</dbReference>
<comment type="caution">
    <text evidence="3">The sequence shown here is derived from an EMBL/GenBank/DDBJ whole genome shotgun (WGS) entry which is preliminary data.</text>
</comment>
<evidence type="ECO:0000313" key="4">
    <source>
        <dbReference type="Proteomes" id="UP001589776"/>
    </source>
</evidence>
<dbReference type="PANTHER" id="PTHR43377:SF1">
    <property type="entry name" value="BILIVERDIN REDUCTASE A"/>
    <property type="match status" value="1"/>
</dbReference>
<dbReference type="Proteomes" id="UP001589776">
    <property type="component" value="Unassembled WGS sequence"/>
</dbReference>
<dbReference type="Gene3D" id="3.40.50.720">
    <property type="entry name" value="NAD(P)-binding Rossmann-like Domain"/>
    <property type="match status" value="1"/>
</dbReference>
<dbReference type="InterPro" id="IPR000683">
    <property type="entry name" value="Gfo/Idh/MocA-like_OxRdtase_N"/>
</dbReference>
<dbReference type="EMBL" id="JBHLWN010000090">
    <property type="protein sequence ID" value="MFC0215333.1"/>
    <property type="molecule type" value="Genomic_DNA"/>
</dbReference>
<name>A0ABV6DRQ5_9BACL</name>
<proteinExistence type="predicted"/>
<keyword evidence="4" id="KW-1185">Reference proteome</keyword>
<dbReference type="InterPro" id="IPR055170">
    <property type="entry name" value="GFO_IDH_MocA-like_dom"/>
</dbReference>
<sequence length="339" mass="36776">MSKIRVAVIGCGSISKHRHIPEYAANNQVELVAFVDSVLERAEHYANTHGGKAYRDYETMLAEVKPDAVSVCLPNALHAPASIAAANAGAHVLVEKPMAASVEECEAMIEAAKRNNVYLMVGHNQRLMPPHVKAKEILQSGALGKVMTFRTSFGHPGPEGWSVDGRESWFFRKEEAIMGAMGDLGVHKSDLIRYLLEDEVADVAAFIGTLHKEGTDVDDNATCVLRMKSGAIGTLVASWTYYKGEDNSTVLWCENGVMKIGTHPDDQVIVELRNGTVERYKVGAIATNEKQLSSGVIDAFVDSIVTRTPPSIPGEEGLKSLRVILAAFESQETGRTVSL</sequence>
<dbReference type="Pfam" id="PF01408">
    <property type="entry name" value="GFO_IDH_MocA"/>
    <property type="match status" value="1"/>
</dbReference>
<dbReference type="RefSeq" id="WP_377472777.1">
    <property type="nucleotide sequence ID" value="NZ_JBHLWN010000090.1"/>
</dbReference>
<dbReference type="PANTHER" id="PTHR43377">
    <property type="entry name" value="BILIVERDIN REDUCTASE A"/>
    <property type="match status" value="1"/>
</dbReference>
<reference evidence="3 4" key="1">
    <citation type="submission" date="2024-09" db="EMBL/GenBank/DDBJ databases">
        <authorList>
            <person name="Sun Q."/>
            <person name="Mori K."/>
        </authorList>
    </citation>
    <scope>NUCLEOTIDE SEQUENCE [LARGE SCALE GENOMIC DNA]</scope>
    <source>
        <strain evidence="3 4">CCM 7759</strain>
    </source>
</reference>
<evidence type="ECO:0000313" key="3">
    <source>
        <dbReference type="EMBL" id="MFC0215333.1"/>
    </source>
</evidence>
<dbReference type="PRINTS" id="PR01775">
    <property type="entry name" value="GLFROXRDTASE"/>
</dbReference>
<dbReference type="Pfam" id="PF22725">
    <property type="entry name" value="GFO_IDH_MocA_C3"/>
    <property type="match status" value="1"/>
</dbReference>